<dbReference type="SUPFAM" id="SSF56300">
    <property type="entry name" value="Metallo-dependent phosphatases"/>
    <property type="match status" value="1"/>
</dbReference>
<dbReference type="Proteomes" id="UP000324800">
    <property type="component" value="Unassembled WGS sequence"/>
</dbReference>
<feature type="non-terminal residue" evidence="1">
    <location>
        <position position="228"/>
    </location>
</feature>
<dbReference type="EMBL" id="SNRW01020299">
    <property type="protein sequence ID" value="KAA6365598.1"/>
    <property type="molecule type" value="Genomic_DNA"/>
</dbReference>
<dbReference type="InterPro" id="IPR029052">
    <property type="entry name" value="Metallo-depent_PP-like"/>
</dbReference>
<gene>
    <name evidence="1" type="ORF">EZS28_038876</name>
</gene>
<evidence type="ECO:0000313" key="1">
    <source>
        <dbReference type="EMBL" id="KAA6365598.1"/>
    </source>
</evidence>
<comment type="caution">
    <text evidence="1">The sequence shown here is derived from an EMBL/GenBank/DDBJ whole genome shotgun (WGS) entry which is preliminary data.</text>
</comment>
<protein>
    <submittedName>
        <fullName evidence="1">Uncharacterized protein</fullName>
    </submittedName>
</protein>
<dbReference type="PANTHER" id="PTHR14795">
    <property type="entry name" value="HELICASE RELATED"/>
    <property type="match status" value="1"/>
</dbReference>
<accession>A0A5J4U5M0</accession>
<evidence type="ECO:0000313" key="2">
    <source>
        <dbReference type="Proteomes" id="UP000324800"/>
    </source>
</evidence>
<dbReference type="AlphaFoldDB" id="A0A5J4U5M0"/>
<dbReference type="OrthoDB" id="27234at2759"/>
<reference evidence="1 2" key="1">
    <citation type="submission" date="2019-03" db="EMBL/GenBank/DDBJ databases">
        <title>Single cell metagenomics reveals metabolic interactions within the superorganism composed of flagellate Streblomastix strix and complex community of Bacteroidetes bacteria on its surface.</title>
        <authorList>
            <person name="Treitli S.C."/>
            <person name="Kolisko M."/>
            <person name="Husnik F."/>
            <person name="Keeling P."/>
            <person name="Hampl V."/>
        </authorList>
    </citation>
    <scope>NUCLEOTIDE SEQUENCE [LARGE SCALE GENOMIC DNA]</scope>
    <source>
        <strain evidence="1">ST1C</strain>
    </source>
</reference>
<name>A0A5J4U5M0_9EUKA</name>
<sequence>MICIVSIIGAGLVFIVFIISGISSQNWNKHESFPIPSVVQWNNTPILDNRTDGIAVFAHISDIHVGRKGYLTENVSILYNFINNVVRPIRIFNTGDLTDQQSNCSILQSCIHEEEWILYRQQLIDADLYGCDKLIDMKGNHDTFGAGYEIDDHDLFHQYASCHNEFKSGFYMHNESINLINGENKNFHFLFVDSIPHPLAYPPLNYIGDLISHYSEENETRKKKIEEI</sequence>
<proteinExistence type="predicted"/>
<organism evidence="1 2">
    <name type="scientific">Streblomastix strix</name>
    <dbReference type="NCBI Taxonomy" id="222440"/>
    <lineage>
        <taxon>Eukaryota</taxon>
        <taxon>Metamonada</taxon>
        <taxon>Preaxostyla</taxon>
        <taxon>Oxymonadida</taxon>
        <taxon>Streblomastigidae</taxon>
        <taxon>Streblomastix</taxon>
    </lineage>
</organism>
<dbReference type="PANTHER" id="PTHR14795:SF0">
    <property type="entry name" value="TRANSMEMBRANE PROTEIN 62"/>
    <property type="match status" value="1"/>
</dbReference>
<dbReference type="Gene3D" id="3.60.21.10">
    <property type="match status" value="1"/>
</dbReference>